<sequence>MFQGCSGITDFFLPNECSFYKHCLEGCTSLTSLDLSTHTYIDSYAFAGCTGLKKVTFSDNMRVFMHYVFANCTSLTGTIVISKNIRDIYEGCFYNCHSITDLYIDGDSIQSIPDYAFYNCSGLKGNLDIPFNFESIGKYAFYGTHFQKIVYLKTQPLKCGENAIPSDSVISVPSHYISNEFCGVTLNKDIVPIETPAPTIIPEVSEIVEYDP</sequence>
<dbReference type="InterPro" id="IPR032675">
    <property type="entry name" value="LRR_dom_sf"/>
</dbReference>
<organism evidence="1 2">
    <name type="scientific">Tritrichomonas musculus</name>
    <dbReference type="NCBI Taxonomy" id="1915356"/>
    <lineage>
        <taxon>Eukaryota</taxon>
        <taxon>Metamonada</taxon>
        <taxon>Parabasalia</taxon>
        <taxon>Tritrichomonadida</taxon>
        <taxon>Tritrichomonadidae</taxon>
        <taxon>Tritrichomonas</taxon>
    </lineage>
</organism>
<dbReference type="PANTHER" id="PTHR45661">
    <property type="entry name" value="SURFACE ANTIGEN"/>
    <property type="match status" value="1"/>
</dbReference>
<protein>
    <recommendedName>
        <fullName evidence="3">Surface antigen BspA-like</fullName>
    </recommendedName>
</protein>
<gene>
    <name evidence="1" type="ORF">M9Y10_043000</name>
</gene>
<dbReference type="PANTHER" id="PTHR45661:SF3">
    <property type="entry name" value="IG-LIKE DOMAIN-CONTAINING PROTEIN"/>
    <property type="match status" value="1"/>
</dbReference>
<evidence type="ECO:0008006" key="3">
    <source>
        <dbReference type="Google" id="ProtNLM"/>
    </source>
</evidence>
<evidence type="ECO:0000313" key="2">
    <source>
        <dbReference type="Proteomes" id="UP001470230"/>
    </source>
</evidence>
<keyword evidence="2" id="KW-1185">Reference proteome</keyword>
<dbReference type="SUPFAM" id="SSF52058">
    <property type="entry name" value="L domain-like"/>
    <property type="match status" value="1"/>
</dbReference>
<name>A0ABR2JYR0_9EUKA</name>
<dbReference type="InterPro" id="IPR026906">
    <property type="entry name" value="LRR_5"/>
</dbReference>
<comment type="caution">
    <text evidence="1">The sequence shown here is derived from an EMBL/GenBank/DDBJ whole genome shotgun (WGS) entry which is preliminary data.</text>
</comment>
<evidence type="ECO:0000313" key="1">
    <source>
        <dbReference type="EMBL" id="KAK8883899.1"/>
    </source>
</evidence>
<dbReference type="Gene3D" id="3.80.10.10">
    <property type="entry name" value="Ribonuclease Inhibitor"/>
    <property type="match status" value="2"/>
</dbReference>
<accession>A0ABR2JYR0</accession>
<reference evidence="1 2" key="1">
    <citation type="submission" date="2024-04" db="EMBL/GenBank/DDBJ databases">
        <title>Tritrichomonas musculus Genome.</title>
        <authorList>
            <person name="Alves-Ferreira E."/>
            <person name="Grigg M."/>
            <person name="Lorenzi H."/>
            <person name="Galac M."/>
        </authorList>
    </citation>
    <scope>NUCLEOTIDE SEQUENCE [LARGE SCALE GENOMIC DNA]</scope>
    <source>
        <strain evidence="1 2">EAF2021</strain>
    </source>
</reference>
<dbReference type="Proteomes" id="UP001470230">
    <property type="component" value="Unassembled WGS sequence"/>
</dbReference>
<dbReference type="EMBL" id="JAPFFF010000008">
    <property type="protein sequence ID" value="KAK8883899.1"/>
    <property type="molecule type" value="Genomic_DNA"/>
</dbReference>
<dbReference type="InterPro" id="IPR053139">
    <property type="entry name" value="Surface_bspA-like"/>
</dbReference>
<dbReference type="Pfam" id="PF13306">
    <property type="entry name" value="LRR_5"/>
    <property type="match status" value="1"/>
</dbReference>
<proteinExistence type="predicted"/>